<dbReference type="SUPFAM" id="SSF51395">
    <property type="entry name" value="FMN-linked oxidoreductases"/>
    <property type="match status" value="1"/>
</dbReference>
<dbReference type="Pfam" id="PF07992">
    <property type="entry name" value="Pyr_redox_2"/>
    <property type="match status" value="1"/>
</dbReference>
<gene>
    <name evidence="5" type="primary">gltD_1</name>
    <name evidence="5" type="ORF">ERS852551_02315</name>
</gene>
<evidence type="ECO:0000259" key="4">
    <source>
        <dbReference type="PROSITE" id="PS51379"/>
    </source>
</evidence>
<dbReference type="InterPro" id="IPR017900">
    <property type="entry name" value="4Fe4S_Fe_S_CS"/>
</dbReference>
<keyword evidence="3" id="KW-0411">Iron-sulfur</keyword>
<dbReference type="InterPro" id="IPR028261">
    <property type="entry name" value="DPD_II"/>
</dbReference>
<evidence type="ECO:0000256" key="3">
    <source>
        <dbReference type="ARBA" id="ARBA00023014"/>
    </source>
</evidence>
<dbReference type="InterPro" id="IPR023753">
    <property type="entry name" value="FAD/NAD-binding_dom"/>
</dbReference>
<keyword evidence="5" id="KW-0560">Oxidoreductase</keyword>
<dbReference type="PROSITE" id="PS00198">
    <property type="entry name" value="4FE4S_FER_1"/>
    <property type="match status" value="1"/>
</dbReference>
<dbReference type="EC" id="1.4.1.13" evidence="5"/>
<dbReference type="PANTHER" id="PTHR42783:SF3">
    <property type="entry name" value="GLUTAMATE SYNTHASE [NADPH] SMALL CHAIN-RELATED"/>
    <property type="match status" value="1"/>
</dbReference>
<protein>
    <submittedName>
        <fullName evidence="5">Glutamate synthase [NADPH] small chain</fullName>
        <ecNumber evidence="5">1.4.1.13</ecNumber>
    </submittedName>
</protein>
<dbReference type="GO" id="GO:0004355">
    <property type="term" value="F:glutamate synthase (NADPH) activity"/>
    <property type="evidence" value="ECO:0007669"/>
    <property type="project" value="UniProtKB-EC"/>
</dbReference>
<dbReference type="SUPFAM" id="SSF54862">
    <property type="entry name" value="4Fe-4S ferredoxins"/>
    <property type="match status" value="1"/>
</dbReference>
<organism evidence="5 6">
    <name type="scientific">Anaerotruncus colihominis</name>
    <dbReference type="NCBI Taxonomy" id="169435"/>
    <lineage>
        <taxon>Bacteria</taxon>
        <taxon>Bacillati</taxon>
        <taxon>Bacillota</taxon>
        <taxon>Clostridia</taxon>
        <taxon>Eubacteriales</taxon>
        <taxon>Oscillospiraceae</taxon>
        <taxon>Anaerotruncus</taxon>
    </lineage>
</organism>
<reference evidence="5 6" key="1">
    <citation type="submission" date="2015-09" db="EMBL/GenBank/DDBJ databases">
        <authorList>
            <consortium name="Pathogen Informatics"/>
        </authorList>
    </citation>
    <scope>NUCLEOTIDE SEQUENCE [LARGE SCALE GENOMIC DNA]</scope>
    <source>
        <strain evidence="5 6">2789STDY5834939</strain>
    </source>
</reference>
<keyword evidence="2" id="KW-0408">Iron</keyword>
<dbReference type="InterPro" id="IPR017701">
    <property type="entry name" value="Se_rdtase_YgfK"/>
</dbReference>
<dbReference type="AlphaFoldDB" id="A0A174S0Q0"/>
<sequence>MGDRMRPIPFGKLMDWIITEYQTQGSIFGVAKLFRHQSGDKMLPLFGERMEAPFGPAAGPHTQLAQNIVAAYAAGSRFFELKTVQQLDGEDLPVAKPCINAEDECYNVEWSTELRVPEAYAEYVKAWFALKLISRAFGLGDECGFIFNMSVGYDLEGIKSPKIDAFIEGLKDASASPVWAECKAWALDNLARLPRIDAAFVEAITPHICTSITLSTLHGCPPQEIERIATYLLTEKRLNTYIKCNPTLLGYEYARQTMDALGFDYIAFDDHHFKEDLQFADAVPMIRRLQALADGKGLTFGVKLTNTFPVDIAAGELPGNEMYMSGRSLYPLTISVAKLLSKEFDGKLRISYSGGADAYNIEKLFAAGIWPITLATTLLKPGGYQRLYQLAEKLYNCGDQPFSGVHVAKVCEFVEDAMTDPYYRKPVKPLPGRKMDRKVPLIDCFEAPCRSGCPIEQDIPAYLRLAGQGNYLEALRVITARNPLPFITGTICPHHCADKCTRNFYEDSVHIRAVKLECAQHAFQELTAGMEKAAPTAGVKAAIVGGGPAGIAAAYFLARAGVSVTVFEKRETLGGIVRHVIPSFRIPGDAIENDVALAKAAGAQFVTGAEVASVDELKAKGFTHVILAVGAWKPGVLKLEYGEPMGVLEFLTAYNREPASLSLGENVVVIGGGNTAMDAARAAVRVPGVRRVRLVYRRTKRYMPADEEELALAIEDGVEFCELLAPVGVRDGVLTCGRMELGAPDASGRRSPVATGETIELPADTVIAAVGEQVDTAFYERNGIAVDARGRAQCDAKTLETNVKNVYVAGDAYRGPATVVEAIADAMKAAGAIADIAADRCACKNVSDDYNHALKKKGALYPEGEGCTEPGRCLECATVCECCADVCPNRANIAVHVPGRRMRQIIHIDGMCNECGNCATFCPYDSAPYKEKFTLFWSEADFNDSKNEGFLLLDDARQTYRVRLDGQVADYTLGESDGGLTADLAALIRAARRDYAYLF</sequence>
<proteinExistence type="predicted"/>
<dbReference type="RefSeq" id="WP_055245437.1">
    <property type="nucleotide sequence ID" value="NZ_CABIWA010000010.1"/>
</dbReference>
<dbReference type="Pfam" id="PF14691">
    <property type="entry name" value="Fer4_20"/>
    <property type="match status" value="1"/>
</dbReference>
<name>A0A174S0Q0_9FIRM</name>
<feature type="domain" description="4Fe-4S ferredoxin-type" evidence="4">
    <location>
        <begin position="902"/>
        <end position="932"/>
    </location>
</feature>
<dbReference type="Gene3D" id="1.10.1060.10">
    <property type="entry name" value="Alpha-helical ferredoxin"/>
    <property type="match status" value="1"/>
</dbReference>
<dbReference type="InterPro" id="IPR036188">
    <property type="entry name" value="FAD/NAD-bd_sf"/>
</dbReference>
<dbReference type="PANTHER" id="PTHR42783">
    <property type="entry name" value="GLUTAMATE SYNTHASE [NADPH] SMALL CHAIN"/>
    <property type="match status" value="1"/>
</dbReference>
<dbReference type="GO" id="GO:0051536">
    <property type="term" value="F:iron-sulfur cluster binding"/>
    <property type="evidence" value="ECO:0007669"/>
    <property type="project" value="UniProtKB-KW"/>
</dbReference>
<dbReference type="InterPro" id="IPR009051">
    <property type="entry name" value="Helical_ferredxn"/>
</dbReference>
<dbReference type="SUPFAM" id="SSF46548">
    <property type="entry name" value="alpha-helical ferredoxin"/>
    <property type="match status" value="1"/>
</dbReference>
<dbReference type="SUPFAM" id="SSF51971">
    <property type="entry name" value="Nucleotide-binding domain"/>
    <property type="match status" value="2"/>
</dbReference>
<evidence type="ECO:0000313" key="5">
    <source>
        <dbReference type="EMBL" id="CUP90076.1"/>
    </source>
</evidence>
<dbReference type="Proteomes" id="UP000095765">
    <property type="component" value="Unassembled WGS sequence"/>
</dbReference>
<accession>A0A174S0Q0</accession>
<dbReference type="PROSITE" id="PS51379">
    <property type="entry name" value="4FE4S_FER_2"/>
    <property type="match status" value="1"/>
</dbReference>
<evidence type="ECO:0000313" key="6">
    <source>
        <dbReference type="Proteomes" id="UP000095765"/>
    </source>
</evidence>
<dbReference type="GO" id="GO:0046872">
    <property type="term" value="F:metal ion binding"/>
    <property type="evidence" value="ECO:0007669"/>
    <property type="project" value="UniProtKB-KW"/>
</dbReference>
<evidence type="ECO:0000256" key="1">
    <source>
        <dbReference type="ARBA" id="ARBA00022723"/>
    </source>
</evidence>
<evidence type="ECO:0000256" key="2">
    <source>
        <dbReference type="ARBA" id="ARBA00023004"/>
    </source>
</evidence>
<dbReference type="EMBL" id="CZBE01000016">
    <property type="protein sequence ID" value="CUP90076.1"/>
    <property type="molecule type" value="Genomic_DNA"/>
</dbReference>
<dbReference type="PRINTS" id="PR00419">
    <property type="entry name" value="ADXRDTASE"/>
</dbReference>
<keyword evidence="1" id="KW-0479">Metal-binding</keyword>
<dbReference type="NCBIfam" id="TIGR03315">
    <property type="entry name" value="Se_ygfK"/>
    <property type="match status" value="1"/>
</dbReference>
<dbReference type="OrthoDB" id="9803192at2"/>
<dbReference type="InterPro" id="IPR017896">
    <property type="entry name" value="4Fe4S_Fe-S-bd"/>
</dbReference>
<dbReference type="Gene3D" id="3.50.50.60">
    <property type="entry name" value="FAD/NAD(P)-binding domain"/>
    <property type="match status" value="2"/>
</dbReference>